<evidence type="ECO:0000313" key="2">
    <source>
        <dbReference type="Proteomes" id="UP000012227"/>
    </source>
</evidence>
<reference evidence="1 2" key="1">
    <citation type="submission" date="2013-03" db="EMBL/GenBank/DDBJ databases">
        <authorList>
            <person name="Harkins D.M."/>
            <person name="Durkin A.S."/>
            <person name="Brinkac L.M."/>
            <person name="Haft D.H."/>
            <person name="Selengut J.D."/>
            <person name="Sanka R."/>
            <person name="DePew J."/>
            <person name="Purushe J."/>
            <person name="Galloway R.L."/>
            <person name="Vinetz J.M."/>
            <person name="Sutton G.G."/>
            <person name="Nierman W.C."/>
            <person name="Fouts D.E."/>
        </authorList>
    </citation>
    <scope>NUCLEOTIDE SEQUENCE [LARGE SCALE GENOMIC DNA]</scope>
    <source>
        <strain evidence="1 2">Waz Holland</strain>
    </source>
</reference>
<gene>
    <name evidence="1" type="ORF">LEP1GSC199_1213</name>
</gene>
<dbReference type="AlphaFoldDB" id="N1W9X1"/>
<proteinExistence type="predicted"/>
<sequence length="42" mass="4661">MGKNGFSKVVTADPKPIRKSRKSKGLLKRTILVLVLLFGFES</sequence>
<dbReference type="EMBL" id="AOGY02000039">
    <property type="protein sequence ID" value="EMY70240.1"/>
    <property type="molecule type" value="Genomic_DNA"/>
</dbReference>
<protein>
    <submittedName>
        <fullName evidence="1">Uncharacterized protein</fullName>
    </submittedName>
</protein>
<organism evidence="1 2">
    <name type="scientific">Leptospira vanthielii serovar Holland str. Waz Holland = ATCC 700522</name>
    <dbReference type="NCBI Taxonomy" id="1218591"/>
    <lineage>
        <taxon>Bacteria</taxon>
        <taxon>Pseudomonadati</taxon>
        <taxon>Spirochaetota</taxon>
        <taxon>Spirochaetia</taxon>
        <taxon>Leptospirales</taxon>
        <taxon>Leptospiraceae</taxon>
        <taxon>Leptospira</taxon>
    </lineage>
</organism>
<accession>N1W9X1</accession>
<dbReference type="Proteomes" id="UP000012227">
    <property type="component" value="Unassembled WGS sequence"/>
</dbReference>
<name>N1W9X1_9LEPT</name>
<comment type="caution">
    <text evidence="1">The sequence shown here is derived from an EMBL/GenBank/DDBJ whole genome shotgun (WGS) entry which is preliminary data.</text>
</comment>
<evidence type="ECO:0000313" key="1">
    <source>
        <dbReference type="EMBL" id="EMY70240.1"/>
    </source>
</evidence>